<feature type="domain" description="Gnk2-homologous" evidence="4">
    <location>
        <begin position="27"/>
        <end position="130"/>
    </location>
</feature>
<dbReference type="Pfam" id="PF01657">
    <property type="entry name" value="Stress-antifung"/>
    <property type="match status" value="2"/>
</dbReference>
<evidence type="ECO:0000313" key="5">
    <source>
        <dbReference type="EMBL" id="GKV33008.1"/>
    </source>
</evidence>
<organism evidence="5 6">
    <name type="scientific">Rubroshorea leprosula</name>
    <dbReference type="NCBI Taxonomy" id="152421"/>
    <lineage>
        <taxon>Eukaryota</taxon>
        <taxon>Viridiplantae</taxon>
        <taxon>Streptophyta</taxon>
        <taxon>Embryophyta</taxon>
        <taxon>Tracheophyta</taxon>
        <taxon>Spermatophyta</taxon>
        <taxon>Magnoliopsida</taxon>
        <taxon>eudicotyledons</taxon>
        <taxon>Gunneridae</taxon>
        <taxon>Pentapetalae</taxon>
        <taxon>rosids</taxon>
        <taxon>malvids</taxon>
        <taxon>Malvales</taxon>
        <taxon>Dipterocarpaceae</taxon>
        <taxon>Rubroshorea</taxon>
    </lineage>
</organism>
<evidence type="ECO:0000313" key="6">
    <source>
        <dbReference type="Proteomes" id="UP001054252"/>
    </source>
</evidence>
<dbReference type="PROSITE" id="PS51473">
    <property type="entry name" value="GNK2"/>
    <property type="match status" value="2"/>
</dbReference>
<reference evidence="5 6" key="1">
    <citation type="journal article" date="2021" name="Commun. Biol.">
        <title>The genome of Shorea leprosula (Dipterocarpaceae) highlights the ecological relevance of drought in aseasonal tropical rainforests.</title>
        <authorList>
            <person name="Ng K.K.S."/>
            <person name="Kobayashi M.J."/>
            <person name="Fawcett J.A."/>
            <person name="Hatakeyama M."/>
            <person name="Paape T."/>
            <person name="Ng C.H."/>
            <person name="Ang C.C."/>
            <person name="Tnah L.H."/>
            <person name="Lee C.T."/>
            <person name="Nishiyama T."/>
            <person name="Sese J."/>
            <person name="O'Brien M.J."/>
            <person name="Copetti D."/>
            <person name="Mohd Noor M.I."/>
            <person name="Ong R.C."/>
            <person name="Putra M."/>
            <person name="Sireger I.Z."/>
            <person name="Indrioko S."/>
            <person name="Kosugi Y."/>
            <person name="Izuno A."/>
            <person name="Isagi Y."/>
            <person name="Lee S.L."/>
            <person name="Shimizu K.K."/>
        </authorList>
    </citation>
    <scope>NUCLEOTIDE SEQUENCE [LARGE SCALE GENOMIC DNA]</scope>
    <source>
        <strain evidence="5">214</strain>
    </source>
</reference>
<keyword evidence="2" id="KW-0677">Repeat</keyword>
<evidence type="ECO:0000256" key="3">
    <source>
        <dbReference type="SAM" id="SignalP"/>
    </source>
</evidence>
<evidence type="ECO:0000259" key="4">
    <source>
        <dbReference type="PROSITE" id="PS51473"/>
    </source>
</evidence>
<sequence length="275" mass="30545">MGFSILFLFLLSSAFHINLSSSEVADDFRKSCDTSNGNFTANSTYEANLNRLFSQLSSDQDFNHGFYNMSVGQSPDQVNAIALCRGDQQEDVCRSCLNDTIYALQQHCPYNKEAIGWSELCTLRYSTRKISGVLETDPFTGMWGIGNRSAPRDDNDFDRALSFLLKNLSVEAAARGPLSKFAAGLTASSQIIYAMVQCTPDLSQQSCSACLAKASGDRMKSYCYGRTACRVLQPSCFLRYENNLFLDDYTANITMVPFSPPANLFRCSVTLQYID</sequence>
<dbReference type="Gene3D" id="3.30.430.20">
    <property type="entry name" value="Gnk2 domain, C-X8-C-X2-C motif"/>
    <property type="match status" value="2"/>
</dbReference>
<proteinExistence type="predicted"/>
<keyword evidence="1 3" id="KW-0732">Signal</keyword>
<evidence type="ECO:0000256" key="1">
    <source>
        <dbReference type="ARBA" id="ARBA00022729"/>
    </source>
</evidence>
<name>A0AAV5L6X0_9ROSI</name>
<feature type="chain" id="PRO_5044022838" description="Gnk2-homologous domain-containing protein" evidence="3">
    <location>
        <begin position="23"/>
        <end position="275"/>
    </location>
</feature>
<dbReference type="CDD" id="cd23509">
    <property type="entry name" value="Gnk2-like"/>
    <property type="match status" value="2"/>
</dbReference>
<evidence type="ECO:0000256" key="2">
    <source>
        <dbReference type="ARBA" id="ARBA00022737"/>
    </source>
</evidence>
<dbReference type="AlphaFoldDB" id="A0AAV5L6X0"/>
<dbReference type="EMBL" id="BPVZ01000098">
    <property type="protein sequence ID" value="GKV33008.1"/>
    <property type="molecule type" value="Genomic_DNA"/>
</dbReference>
<feature type="signal peptide" evidence="3">
    <location>
        <begin position="1"/>
        <end position="22"/>
    </location>
</feature>
<dbReference type="PANTHER" id="PTHR32099">
    <property type="entry name" value="CYSTEINE-RICH REPEAT SECRETORY PROTEIN"/>
    <property type="match status" value="1"/>
</dbReference>
<gene>
    <name evidence="5" type="ORF">SLEP1_g41565</name>
</gene>
<keyword evidence="6" id="KW-1185">Reference proteome</keyword>
<comment type="caution">
    <text evidence="5">The sequence shown here is derived from an EMBL/GenBank/DDBJ whole genome shotgun (WGS) entry which is preliminary data.</text>
</comment>
<protein>
    <recommendedName>
        <fullName evidence="4">Gnk2-homologous domain-containing protein</fullName>
    </recommendedName>
</protein>
<dbReference type="PANTHER" id="PTHR32099:SF51">
    <property type="entry name" value="CYSTEINE-RICH RECEPTOR-LIKE PROTEIN KINASE 25 ISOFORM X1"/>
    <property type="match status" value="1"/>
</dbReference>
<dbReference type="InterPro" id="IPR002902">
    <property type="entry name" value="GNK2"/>
</dbReference>
<dbReference type="FunFam" id="3.30.430.20:FF:000003">
    <property type="entry name" value="Cysteine-rich RLK (RECEPTOR-like protein kinase) 10"/>
    <property type="match status" value="1"/>
</dbReference>
<accession>A0AAV5L6X0</accession>
<dbReference type="InterPro" id="IPR038408">
    <property type="entry name" value="GNK2_sf"/>
</dbReference>
<dbReference type="Proteomes" id="UP001054252">
    <property type="component" value="Unassembled WGS sequence"/>
</dbReference>
<feature type="domain" description="Gnk2-homologous" evidence="4">
    <location>
        <begin position="136"/>
        <end position="245"/>
    </location>
</feature>